<comment type="caution">
    <text evidence="1">The sequence shown here is derived from an EMBL/GenBank/DDBJ whole genome shotgun (WGS) entry which is preliminary data.</text>
</comment>
<dbReference type="Proteomes" id="UP000004277">
    <property type="component" value="Unassembled WGS sequence"/>
</dbReference>
<accession>A0ACD3SL35</accession>
<dbReference type="EMBL" id="AKCV02000025">
    <property type="protein sequence ID" value="TMS56952.1"/>
    <property type="molecule type" value="Genomic_DNA"/>
</dbReference>
<reference evidence="1" key="1">
    <citation type="submission" date="2019-05" db="EMBL/GenBank/DDBJ databases">
        <title>Revised genome assembly of Burkholderiaceae (previously Ralstonia) sp. PBA.</title>
        <authorList>
            <person name="Gan H.M."/>
        </authorList>
    </citation>
    <scope>NUCLEOTIDE SEQUENCE</scope>
    <source>
        <strain evidence="1">PBA</strain>
    </source>
</reference>
<organism evidence="1 2">
    <name type="scientific">Imbroritus primus</name>
    <dbReference type="NCBI Taxonomy" id="3058603"/>
    <lineage>
        <taxon>Bacteria</taxon>
        <taxon>Pseudomonadati</taxon>
        <taxon>Pseudomonadota</taxon>
        <taxon>Betaproteobacteria</taxon>
        <taxon>Burkholderiales</taxon>
        <taxon>Burkholderiaceae</taxon>
        <taxon>Imbroritus</taxon>
    </lineage>
</organism>
<name>A0ACD3SL35_9BURK</name>
<protein>
    <submittedName>
        <fullName evidence="1">MFS transporter</fullName>
    </submittedName>
</protein>
<proteinExistence type="predicted"/>
<gene>
    <name evidence="1" type="ORF">MW7_013335</name>
</gene>
<keyword evidence="2" id="KW-1185">Reference proteome</keyword>
<evidence type="ECO:0000313" key="1">
    <source>
        <dbReference type="EMBL" id="TMS56952.1"/>
    </source>
</evidence>
<evidence type="ECO:0000313" key="2">
    <source>
        <dbReference type="Proteomes" id="UP000004277"/>
    </source>
</evidence>
<sequence length="387" mass="40308">MPSRLVILCLGNFVIGTGAMIVTGMLNEIAATFQIPATTAGQLITVFAFSVCLGAPLFGTLGSRIDRRLLLSGALAVYAVMHVLAALAPSFGTLMAARLFTAFGAAIYTPQAAATLSLLVPPLQRGRAISFVFLGWSIASVLGMPIGTWIATTLGWRVSMAVVATGAALAAWGVWRQLPRGLFVEPVGTQAWGAVLRHKPIMLVVATTAIQAAGLFTMFTYIAPMMRDVYGVTGGMLSLMFFGFGLCGVIGNALAANFMDRITPARVVRIALLCSLTALILWPLGEWSRIAMVALFMLWGLGGFATNSAQQARLITISPAAAPISVSLNSSCIYLGQALGAVSGAGIFAAAGPGALHWGAACFVLAAILISHRARLADTSTPPPKLP</sequence>